<reference evidence="5" key="1">
    <citation type="submission" date="2014-12" db="EMBL/GenBank/DDBJ databases">
        <title>Insight into the proteome of Arion vulgaris.</title>
        <authorList>
            <person name="Aradska J."/>
            <person name="Bulat T."/>
            <person name="Smidak R."/>
            <person name="Sarate P."/>
            <person name="Gangsoo J."/>
            <person name="Sialana F."/>
            <person name="Bilban M."/>
            <person name="Lubec G."/>
        </authorList>
    </citation>
    <scope>NUCLEOTIDE SEQUENCE</scope>
    <source>
        <tissue evidence="5">Skin</tissue>
    </source>
</reference>
<accession>A0A0B6YQ03</accession>
<dbReference type="GO" id="GO:0005634">
    <property type="term" value="C:nucleus"/>
    <property type="evidence" value="ECO:0007669"/>
    <property type="project" value="TreeGrafter"/>
</dbReference>
<keyword evidence="1" id="KW-0805">Transcription regulation</keyword>
<dbReference type="Gene3D" id="1.10.150.60">
    <property type="entry name" value="ARID DNA-binding domain"/>
    <property type="match status" value="1"/>
</dbReference>
<organism evidence="5">
    <name type="scientific">Arion vulgaris</name>
    <dbReference type="NCBI Taxonomy" id="1028688"/>
    <lineage>
        <taxon>Eukaryota</taxon>
        <taxon>Metazoa</taxon>
        <taxon>Spiralia</taxon>
        <taxon>Lophotrochozoa</taxon>
        <taxon>Mollusca</taxon>
        <taxon>Gastropoda</taxon>
        <taxon>Heterobranchia</taxon>
        <taxon>Euthyneura</taxon>
        <taxon>Panpulmonata</taxon>
        <taxon>Eupulmonata</taxon>
        <taxon>Stylommatophora</taxon>
        <taxon>Helicina</taxon>
        <taxon>Arionoidea</taxon>
        <taxon>Arionidae</taxon>
        <taxon>Arion</taxon>
    </lineage>
</organism>
<keyword evidence="2" id="KW-0804">Transcription</keyword>
<dbReference type="AlphaFoldDB" id="A0A0B6YQ03"/>
<gene>
    <name evidence="5" type="primary">ORF32416</name>
</gene>
<feature type="domain" description="ARID" evidence="4">
    <location>
        <begin position="1"/>
        <end position="31"/>
    </location>
</feature>
<evidence type="ECO:0000256" key="2">
    <source>
        <dbReference type="ARBA" id="ARBA00023163"/>
    </source>
</evidence>
<dbReference type="InterPro" id="IPR051232">
    <property type="entry name" value="ARID/SWI1_ChromRemod"/>
</dbReference>
<keyword evidence="3" id="KW-0539">Nucleus</keyword>
<dbReference type="PANTHER" id="PTHR13964:SF44">
    <property type="entry name" value="ARID DOMAIN-CONTAINING PROTEIN"/>
    <property type="match status" value="1"/>
</dbReference>
<proteinExistence type="predicted"/>
<feature type="non-terminal residue" evidence="5">
    <location>
        <position position="92"/>
    </location>
</feature>
<evidence type="ECO:0000313" key="5">
    <source>
        <dbReference type="EMBL" id="CEK58237.1"/>
    </source>
</evidence>
<protein>
    <recommendedName>
        <fullName evidence="4">ARID domain-containing protein</fullName>
    </recommendedName>
</protein>
<evidence type="ECO:0000256" key="1">
    <source>
        <dbReference type="ARBA" id="ARBA00023015"/>
    </source>
</evidence>
<dbReference type="SUPFAM" id="SSF46774">
    <property type="entry name" value="ARID-like"/>
    <property type="match status" value="1"/>
</dbReference>
<dbReference type="InterPro" id="IPR036431">
    <property type="entry name" value="ARID_dom_sf"/>
</dbReference>
<name>A0A0B6YQ03_9EUPU</name>
<dbReference type="GO" id="GO:0006357">
    <property type="term" value="P:regulation of transcription by RNA polymerase II"/>
    <property type="evidence" value="ECO:0007669"/>
    <property type="project" value="TreeGrafter"/>
</dbReference>
<sequence>KLGGNSSNTSAATCTRKHYERLLLPYERHLRKLKMGKVKKKHQKQVEHRCDLKAKVDSDNGRTSVTNVKEDKVSVSCITQISLFCCDIRLHR</sequence>
<evidence type="ECO:0000259" key="4">
    <source>
        <dbReference type="PROSITE" id="PS51011"/>
    </source>
</evidence>
<dbReference type="GO" id="GO:0000976">
    <property type="term" value="F:transcription cis-regulatory region binding"/>
    <property type="evidence" value="ECO:0007669"/>
    <property type="project" value="TreeGrafter"/>
</dbReference>
<dbReference type="InterPro" id="IPR001606">
    <property type="entry name" value="ARID_dom"/>
</dbReference>
<dbReference type="PROSITE" id="PS51011">
    <property type="entry name" value="ARID"/>
    <property type="match status" value="1"/>
</dbReference>
<feature type="non-terminal residue" evidence="5">
    <location>
        <position position="1"/>
    </location>
</feature>
<dbReference type="PANTHER" id="PTHR13964">
    <property type="entry name" value="RBP-RELATED"/>
    <property type="match status" value="1"/>
</dbReference>
<dbReference type="EMBL" id="HACG01011372">
    <property type="protein sequence ID" value="CEK58237.1"/>
    <property type="molecule type" value="Transcribed_RNA"/>
</dbReference>
<evidence type="ECO:0000256" key="3">
    <source>
        <dbReference type="ARBA" id="ARBA00023242"/>
    </source>
</evidence>